<dbReference type="Proteomes" id="UP001604336">
    <property type="component" value="Unassembled WGS sequence"/>
</dbReference>
<sequence>MVVRGSGDNCEAAEWLGWGQEQFVTLELPSHLSKIWLSEGYTHFYFGAVRFALTAHGRKGLPTVARLALLDTRYADYQHVCIGTVETTLNAGTILVTMFPNFNMLIADLQLLPALKFQVQIVGAVPTRITYGATLHYQMVYRIQNYSLDFITPQSPEDALFLQTETNHPSCIYVPRQIPRNELHKLIPETWLTSYEQHHQNSKNAQPIQSTTHHFRRNSKCQVEIMFKRHTQKKPPCFPTQYAFTKAEENIPIYAFDPKGKLIYVQSEDGHMYWDVCSYRKCMRGSKSTRSPSQSSQRKLQMAYK</sequence>
<feature type="compositionally biased region" description="Low complexity" evidence="1">
    <location>
        <begin position="286"/>
        <end position="299"/>
    </location>
</feature>
<evidence type="ECO:0000313" key="3">
    <source>
        <dbReference type="Proteomes" id="UP001604336"/>
    </source>
</evidence>
<dbReference type="PANTHER" id="PTHR48435">
    <property type="entry name" value="POLYPROTEIN"/>
    <property type="match status" value="1"/>
</dbReference>
<dbReference type="AlphaFoldDB" id="A0ABD1TJE6"/>
<evidence type="ECO:0000313" key="2">
    <source>
        <dbReference type="EMBL" id="KAL2512846.1"/>
    </source>
</evidence>
<dbReference type="EMBL" id="JBFOLK010000005">
    <property type="protein sequence ID" value="KAL2512846.1"/>
    <property type="molecule type" value="Genomic_DNA"/>
</dbReference>
<proteinExistence type="predicted"/>
<organism evidence="2 3">
    <name type="scientific">Abeliophyllum distichum</name>
    <dbReference type="NCBI Taxonomy" id="126358"/>
    <lineage>
        <taxon>Eukaryota</taxon>
        <taxon>Viridiplantae</taxon>
        <taxon>Streptophyta</taxon>
        <taxon>Embryophyta</taxon>
        <taxon>Tracheophyta</taxon>
        <taxon>Spermatophyta</taxon>
        <taxon>Magnoliopsida</taxon>
        <taxon>eudicotyledons</taxon>
        <taxon>Gunneridae</taxon>
        <taxon>Pentapetalae</taxon>
        <taxon>asterids</taxon>
        <taxon>lamiids</taxon>
        <taxon>Lamiales</taxon>
        <taxon>Oleaceae</taxon>
        <taxon>Forsythieae</taxon>
        <taxon>Abeliophyllum</taxon>
    </lineage>
</organism>
<protein>
    <submittedName>
        <fullName evidence="2">Uncharacterized protein</fullName>
    </submittedName>
</protein>
<name>A0ABD1TJE6_9LAMI</name>
<evidence type="ECO:0000256" key="1">
    <source>
        <dbReference type="SAM" id="MobiDB-lite"/>
    </source>
</evidence>
<keyword evidence="3" id="KW-1185">Reference proteome</keyword>
<dbReference type="Pfam" id="PF01107">
    <property type="entry name" value="MP"/>
    <property type="match status" value="1"/>
</dbReference>
<gene>
    <name evidence="2" type="ORF">Adt_18446</name>
</gene>
<dbReference type="InterPro" id="IPR053098">
    <property type="entry name" value="Petuviruses_polyprotein"/>
</dbReference>
<comment type="caution">
    <text evidence="2">The sequence shown here is derived from an EMBL/GenBank/DDBJ whole genome shotgun (WGS) entry which is preliminary data.</text>
</comment>
<dbReference type="InterPro" id="IPR028919">
    <property type="entry name" value="Viral_movement"/>
</dbReference>
<accession>A0ABD1TJE6</accession>
<reference evidence="3" key="1">
    <citation type="submission" date="2024-07" db="EMBL/GenBank/DDBJ databases">
        <title>Two chromosome-level genome assemblies of Korean endemic species Abeliophyllum distichum and Forsythia ovata (Oleaceae).</title>
        <authorList>
            <person name="Jang H."/>
        </authorList>
    </citation>
    <scope>NUCLEOTIDE SEQUENCE [LARGE SCALE GENOMIC DNA]</scope>
</reference>
<feature type="region of interest" description="Disordered" evidence="1">
    <location>
        <begin position="284"/>
        <end position="305"/>
    </location>
</feature>
<dbReference type="PANTHER" id="PTHR48435:SF1">
    <property type="entry name" value="POLYPROTEIN"/>
    <property type="match status" value="1"/>
</dbReference>